<dbReference type="Proteomes" id="UP001195483">
    <property type="component" value="Unassembled WGS sequence"/>
</dbReference>
<reference evidence="2" key="1">
    <citation type="journal article" date="2021" name="Genome Biol. Evol.">
        <title>A High-Quality Reference Genome for a Parasitic Bivalve with Doubly Uniparental Inheritance (Bivalvia: Unionida).</title>
        <authorList>
            <person name="Smith C.H."/>
        </authorList>
    </citation>
    <scope>NUCLEOTIDE SEQUENCE</scope>
    <source>
        <strain evidence="2">CHS0354</strain>
    </source>
</reference>
<accession>A0AAE0W880</accession>
<evidence type="ECO:0000313" key="2">
    <source>
        <dbReference type="EMBL" id="KAK3604709.1"/>
    </source>
</evidence>
<dbReference type="Pfam" id="PF15373">
    <property type="entry name" value="SAXO5-like"/>
    <property type="match status" value="1"/>
</dbReference>
<dbReference type="AlphaFoldDB" id="A0AAE0W880"/>
<feature type="compositionally biased region" description="Basic and acidic residues" evidence="1">
    <location>
        <begin position="157"/>
        <end position="172"/>
    </location>
</feature>
<dbReference type="EMBL" id="JAEAOA010001159">
    <property type="protein sequence ID" value="KAK3604709.1"/>
    <property type="molecule type" value="Genomic_DNA"/>
</dbReference>
<gene>
    <name evidence="2" type="ORF">CHS0354_018945</name>
</gene>
<dbReference type="InterPro" id="IPR028001">
    <property type="entry name" value="SAXO5"/>
</dbReference>
<feature type="region of interest" description="Disordered" evidence="1">
    <location>
        <begin position="149"/>
        <end position="172"/>
    </location>
</feature>
<evidence type="ECO:0000256" key="1">
    <source>
        <dbReference type="SAM" id="MobiDB-lite"/>
    </source>
</evidence>
<dbReference type="PANTHER" id="PTHR34828:SF1">
    <property type="entry name" value="TESTIS-EXPRESSED PROTEIN 45"/>
    <property type="match status" value="1"/>
</dbReference>
<proteinExistence type="predicted"/>
<evidence type="ECO:0000313" key="3">
    <source>
        <dbReference type="Proteomes" id="UP001195483"/>
    </source>
</evidence>
<sequence>MATAAVAIPSGQIRTPVLKPKIGQAFLESTNFRISQDDSITRDNMQSIFKSDYPAYPDYRKVESAQPPPLSEVMHRDEHYFNEKSSETVSSFEYRYLPKPTIGDAQTKLRTTNFKMDRDLNKFRIFETMNSTYFTPKMDDDYKRLHGKSLQDSHIPQGDRDKEPQPLSDYRDKFRGHDTRVVKVDRAPVMHDGGPPTIRGDDRQGHFKTTHNDTFSGCWVPRIPSLPAPTGSSIPDGDPDKVSLRETTMAASFPNRFSEAQFQPYSQSAVSEYLQKTNFKEQDGHNRFNDYRSTAFHSFQPNQTPAVQKFHPAKHRNHSDFPPGDLDPNRVSERISQTTSRYYHGNPPLGLHNRIVSGANKLTKSNVWFGEPRLLGNYYNTTNEGTFHAKAVPYNYFKGKFYKDSEIPLDYYSRNEVNSTTHYADYQNPRQGKTIPNPVVIENLKKSHLFPPKSDHMAFSTTHQDTYTAKRGQPVTYDAGRLQKSSVPIGTMGPK</sequence>
<keyword evidence="3" id="KW-1185">Reference proteome</keyword>
<comment type="caution">
    <text evidence="2">The sequence shown here is derived from an EMBL/GenBank/DDBJ whole genome shotgun (WGS) entry which is preliminary data.</text>
</comment>
<dbReference type="PANTHER" id="PTHR34828">
    <property type="entry name" value="TESTIS-EXPRESSED PROTEIN 45"/>
    <property type="match status" value="1"/>
</dbReference>
<reference evidence="2" key="2">
    <citation type="journal article" date="2021" name="Genome Biol. Evol.">
        <title>Developing a high-quality reference genome for a parasitic bivalve with doubly uniparental inheritance (Bivalvia: Unionida).</title>
        <authorList>
            <person name="Smith C.H."/>
        </authorList>
    </citation>
    <scope>NUCLEOTIDE SEQUENCE</scope>
    <source>
        <strain evidence="2">CHS0354</strain>
        <tissue evidence="2">Mantle</tissue>
    </source>
</reference>
<reference evidence="2" key="3">
    <citation type="submission" date="2023-05" db="EMBL/GenBank/DDBJ databases">
        <authorList>
            <person name="Smith C.H."/>
        </authorList>
    </citation>
    <scope>NUCLEOTIDE SEQUENCE</scope>
    <source>
        <strain evidence="2">CHS0354</strain>
        <tissue evidence="2">Mantle</tissue>
    </source>
</reference>
<organism evidence="2 3">
    <name type="scientific">Potamilus streckersoni</name>
    <dbReference type="NCBI Taxonomy" id="2493646"/>
    <lineage>
        <taxon>Eukaryota</taxon>
        <taxon>Metazoa</taxon>
        <taxon>Spiralia</taxon>
        <taxon>Lophotrochozoa</taxon>
        <taxon>Mollusca</taxon>
        <taxon>Bivalvia</taxon>
        <taxon>Autobranchia</taxon>
        <taxon>Heteroconchia</taxon>
        <taxon>Palaeoheterodonta</taxon>
        <taxon>Unionida</taxon>
        <taxon>Unionoidea</taxon>
        <taxon>Unionidae</taxon>
        <taxon>Ambleminae</taxon>
        <taxon>Lampsilini</taxon>
        <taxon>Potamilus</taxon>
    </lineage>
</organism>
<protein>
    <submittedName>
        <fullName evidence="2">Uncharacterized protein</fullName>
    </submittedName>
</protein>
<name>A0AAE0W880_9BIVA</name>